<keyword evidence="3" id="KW-0819">tRNA processing</keyword>
<feature type="domain" description="CCA-adding enzyme C-terminal" evidence="12">
    <location>
        <begin position="269"/>
        <end position="403"/>
    </location>
</feature>
<dbReference type="CDD" id="cd05398">
    <property type="entry name" value="NT_ClassII-CCAase"/>
    <property type="match status" value="1"/>
</dbReference>
<evidence type="ECO:0000259" key="10">
    <source>
        <dbReference type="Pfam" id="PF01743"/>
    </source>
</evidence>
<dbReference type="SUPFAM" id="SSF81301">
    <property type="entry name" value="Nucleotidyltransferase"/>
    <property type="match status" value="1"/>
</dbReference>
<dbReference type="GO" id="GO:0046872">
    <property type="term" value="F:metal ion binding"/>
    <property type="evidence" value="ECO:0007669"/>
    <property type="project" value="UniProtKB-KW"/>
</dbReference>
<dbReference type="KEGG" id="ssei:FJR45_00025"/>
<dbReference type="InterPro" id="IPR002646">
    <property type="entry name" value="PolA_pol_head_dom"/>
</dbReference>
<dbReference type="Gene3D" id="1.10.3090.10">
    <property type="entry name" value="cca-adding enzyme, domain 2"/>
    <property type="match status" value="1"/>
</dbReference>
<organism evidence="13 14">
    <name type="scientific">Sulfurimonas sediminis</name>
    <dbReference type="NCBI Taxonomy" id="2590020"/>
    <lineage>
        <taxon>Bacteria</taxon>
        <taxon>Pseudomonadati</taxon>
        <taxon>Campylobacterota</taxon>
        <taxon>Epsilonproteobacteria</taxon>
        <taxon>Campylobacterales</taxon>
        <taxon>Sulfurimonadaceae</taxon>
        <taxon>Sulfurimonas</taxon>
    </lineage>
</organism>
<dbReference type="PANTHER" id="PTHR46173">
    <property type="entry name" value="CCA TRNA NUCLEOTIDYLTRANSFERASE 1, MITOCHONDRIAL"/>
    <property type="match status" value="1"/>
</dbReference>
<dbReference type="Gene3D" id="3.30.460.10">
    <property type="entry name" value="Beta Polymerase, domain 2"/>
    <property type="match status" value="1"/>
</dbReference>
<keyword evidence="7" id="KW-0460">Magnesium</keyword>
<dbReference type="RefSeq" id="WP_193150792.1">
    <property type="nucleotide sequence ID" value="NZ_CP041235.1"/>
</dbReference>
<evidence type="ECO:0000256" key="4">
    <source>
        <dbReference type="ARBA" id="ARBA00022695"/>
    </source>
</evidence>
<dbReference type="GO" id="GO:0000049">
    <property type="term" value="F:tRNA binding"/>
    <property type="evidence" value="ECO:0007669"/>
    <property type="project" value="TreeGrafter"/>
</dbReference>
<keyword evidence="14" id="KW-1185">Reference proteome</keyword>
<keyword evidence="6" id="KW-0547">Nucleotide-binding</keyword>
<dbReference type="GO" id="GO:0008033">
    <property type="term" value="P:tRNA processing"/>
    <property type="evidence" value="ECO:0007669"/>
    <property type="project" value="UniProtKB-KW"/>
</dbReference>
<evidence type="ECO:0000256" key="2">
    <source>
        <dbReference type="ARBA" id="ARBA00022679"/>
    </source>
</evidence>
<evidence type="ECO:0000256" key="9">
    <source>
        <dbReference type="RuleBase" id="RU003953"/>
    </source>
</evidence>
<keyword evidence="5" id="KW-0479">Metal-binding</keyword>
<dbReference type="GO" id="GO:0016779">
    <property type="term" value="F:nucleotidyltransferase activity"/>
    <property type="evidence" value="ECO:0007669"/>
    <property type="project" value="UniProtKB-KW"/>
</dbReference>
<dbReference type="InterPro" id="IPR050264">
    <property type="entry name" value="Bact_CCA-adding_enz_type3_sf"/>
</dbReference>
<evidence type="ECO:0000256" key="6">
    <source>
        <dbReference type="ARBA" id="ARBA00022741"/>
    </source>
</evidence>
<sequence length="412" mass="47772">MITYPKSLDTIFHKLYRHNILPVIVGGYIRDALLGIPSNDIDIELYGVSSLDKVEEILQEFGNVNSVGKSFGVCKMDYKNLDLDFSLPREDNKIASGHQGFTIKIDKNLDFKTAALRRDFTINAIGYDVVSKKMLDPYHGREDLDKKILRSVDKQKFKEDPLRVLRAVVFASRFHMKLDKTLMFTCKEMIKEKLLEELPKERVFQELQKLLLKSDKPSLGFNLLKNLGAFSFFKELAFLNTQEYKEVFNSLDMLKQLPITNDKEFVILALAVITSKFSTIQTQTFLQRVTNEKKLIEKVLQLHTIDFDLDNFNDYDIYKLAQKTDIAFYAHYLHVTQKKKKDTEYLLKKAKKLNVLHKPISPLIRGKDLIELGLQPSKEFSKILQSVYQAQIQNIFNTKSDALIWLKKNLLS</sequence>
<keyword evidence="2 9" id="KW-0808">Transferase</keyword>
<keyword evidence="4" id="KW-0548">Nucleotidyltransferase</keyword>
<evidence type="ECO:0000256" key="5">
    <source>
        <dbReference type="ARBA" id="ARBA00022723"/>
    </source>
</evidence>
<dbReference type="SUPFAM" id="SSF81891">
    <property type="entry name" value="Poly A polymerase C-terminal region-like"/>
    <property type="match status" value="1"/>
</dbReference>
<reference evidence="13 14" key="1">
    <citation type="submission" date="2019-06" db="EMBL/GenBank/DDBJ databases">
        <title>Sulfurimonas gotlandica sp. nov., a chemoautotrophic and psychrotolerant epsilonproteobacterium isolated from a pelagic redoxcline, and an emended description of the genus Sulfurimonas.</title>
        <authorList>
            <person name="Wang S."/>
            <person name="Jiang L."/>
            <person name="Shao Z."/>
        </authorList>
    </citation>
    <scope>NUCLEOTIDE SEQUENCE [LARGE SCALE GENOMIC DNA]</scope>
    <source>
        <strain evidence="13 14">S2-6</strain>
    </source>
</reference>
<dbReference type="EMBL" id="CP041235">
    <property type="protein sequence ID" value="QOP42428.1"/>
    <property type="molecule type" value="Genomic_DNA"/>
</dbReference>
<dbReference type="Proteomes" id="UP000593719">
    <property type="component" value="Chromosome"/>
</dbReference>
<dbReference type="GO" id="GO:0000166">
    <property type="term" value="F:nucleotide binding"/>
    <property type="evidence" value="ECO:0007669"/>
    <property type="project" value="UniProtKB-KW"/>
</dbReference>
<evidence type="ECO:0000256" key="3">
    <source>
        <dbReference type="ARBA" id="ARBA00022694"/>
    </source>
</evidence>
<dbReference type="Pfam" id="PF13735">
    <property type="entry name" value="tRNA_NucTran2_2"/>
    <property type="match status" value="1"/>
</dbReference>
<dbReference type="InterPro" id="IPR032810">
    <property type="entry name" value="CCA-adding_enz_C"/>
</dbReference>
<dbReference type="AlphaFoldDB" id="A0A7M1B129"/>
<gene>
    <name evidence="13" type="ORF">FJR45_00025</name>
</gene>
<proteinExistence type="inferred from homology"/>
<evidence type="ECO:0000259" key="12">
    <source>
        <dbReference type="Pfam" id="PF13735"/>
    </source>
</evidence>
<feature type="domain" description="Poly A polymerase head" evidence="10">
    <location>
        <begin position="24"/>
        <end position="150"/>
    </location>
</feature>
<evidence type="ECO:0000256" key="1">
    <source>
        <dbReference type="ARBA" id="ARBA00001946"/>
    </source>
</evidence>
<accession>A0A7M1B129</accession>
<dbReference type="InterPro" id="IPR032828">
    <property type="entry name" value="PolyA_RNA-bd"/>
</dbReference>
<feature type="domain" description="tRNA nucleotidyltransferase/poly(A) polymerase RNA and SrmB- binding" evidence="11">
    <location>
        <begin position="176"/>
        <end position="236"/>
    </location>
</feature>
<comment type="similarity">
    <text evidence="9">Belongs to the tRNA nucleotidyltransferase/poly(A) polymerase family.</text>
</comment>
<name>A0A7M1B129_9BACT</name>
<evidence type="ECO:0000256" key="7">
    <source>
        <dbReference type="ARBA" id="ARBA00022842"/>
    </source>
</evidence>
<dbReference type="Pfam" id="PF01743">
    <property type="entry name" value="PolyA_pol"/>
    <property type="match status" value="1"/>
</dbReference>
<keyword evidence="8 9" id="KW-0694">RNA-binding</keyword>
<evidence type="ECO:0000313" key="13">
    <source>
        <dbReference type="EMBL" id="QOP42428.1"/>
    </source>
</evidence>
<evidence type="ECO:0000313" key="14">
    <source>
        <dbReference type="Proteomes" id="UP000593719"/>
    </source>
</evidence>
<evidence type="ECO:0000259" key="11">
    <source>
        <dbReference type="Pfam" id="PF12627"/>
    </source>
</evidence>
<evidence type="ECO:0000256" key="8">
    <source>
        <dbReference type="ARBA" id="ARBA00022884"/>
    </source>
</evidence>
<comment type="cofactor">
    <cofactor evidence="1">
        <name>Mg(2+)</name>
        <dbReference type="ChEBI" id="CHEBI:18420"/>
    </cofactor>
</comment>
<dbReference type="Pfam" id="PF12627">
    <property type="entry name" value="PolyA_pol_RNAbd"/>
    <property type="match status" value="1"/>
</dbReference>
<protein>
    <submittedName>
        <fullName evidence="13">CCA tRNA nucleotidyltransferase</fullName>
    </submittedName>
</protein>
<dbReference type="PANTHER" id="PTHR46173:SF1">
    <property type="entry name" value="CCA TRNA NUCLEOTIDYLTRANSFERASE 1, MITOCHONDRIAL"/>
    <property type="match status" value="1"/>
</dbReference>
<dbReference type="InterPro" id="IPR043519">
    <property type="entry name" value="NT_sf"/>
</dbReference>